<dbReference type="EMBL" id="MFLS01000002">
    <property type="protein sequence ID" value="OGG72362.1"/>
    <property type="molecule type" value="Genomic_DNA"/>
</dbReference>
<name>A0A1F6EGF1_9BACT</name>
<organism evidence="1 2">
    <name type="scientific">Candidatus Kaiserbacteria bacterium RIFCSPHIGHO2_12_FULL_56_13</name>
    <dbReference type="NCBI Taxonomy" id="1798505"/>
    <lineage>
        <taxon>Bacteria</taxon>
        <taxon>Candidatus Kaiseribacteriota</taxon>
    </lineage>
</organism>
<sequence>MEWYYTKRMSNKRLTPNNFDRSVRHDLRYQHGFDHAELERAKGIMSEAIEHVESKTDTSSGMGSHHYDIAEKFLAKHKDWKRLPSHQRDAITSSLKFHFGISDEPAAE</sequence>
<comment type="caution">
    <text evidence="1">The sequence shown here is derived from an EMBL/GenBank/DDBJ whole genome shotgun (WGS) entry which is preliminary data.</text>
</comment>
<protein>
    <submittedName>
        <fullName evidence="1">Uncharacterized protein</fullName>
    </submittedName>
</protein>
<proteinExistence type="predicted"/>
<dbReference type="Proteomes" id="UP000178392">
    <property type="component" value="Unassembled WGS sequence"/>
</dbReference>
<gene>
    <name evidence="1" type="ORF">A3E65_01515</name>
</gene>
<evidence type="ECO:0000313" key="1">
    <source>
        <dbReference type="EMBL" id="OGG72362.1"/>
    </source>
</evidence>
<accession>A0A1F6EGF1</accession>
<evidence type="ECO:0000313" key="2">
    <source>
        <dbReference type="Proteomes" id="UP000178392"/>
    </source>
</evidence>
<reference evidence="1 2" key="1">
    <citation type="journal article" date="2016" name="Nat. Commun.">
        <title>Thousands of microbial genomes shed light on interconnected biogeochemical processes in an aquifer system.</title>
        <authorList>
            <person name="Anantharaman K."/>
            <person name="Brown C.T."/>
            <person name="Hug L.A."/>
            <person name="Sharon I."/>
            <person name="Castelle C.J."/>
            <person name="Probst A.J."/>
            <person name="Thomas B.C."/>
            <person name="Singh A."/>
            <person name="Wilkins M.J."/>
            <person name="Karaoz U."/>
            <person name="Brodie E.L."/>
            <person name="Williams K.H."/>
            <person name="Hubbard S.S."/>
            <person name="Banfield J.F."/>
        </authorList>
    </citation>
    <scope>NUCLEOTIDE SEQUENCE [LARGE SCALE GENOMIC DNA]</scope>
</reference>
<dbReference type="AlphaFoldDB" id="A0A1F6EGF1"/>